<dbReference type="InterPro" id="IPR038726">
    <property type="entry name" value="PDDEXK_AddAB-type"/>
</dbReference>
<evidence type="ECO:0000256" key="8">
    <source>
        <dbReference type="ARBA" id="ARBA00022840"/>
    </source>
</evidence>
<evidence type="ECO:0000259" key="17">
    <source>
        <dbReference type="PROSITE" id="PS51217"/>
    </source>
</evidence>
<sequence length="1147" mass="123679">MTIGVDDFLADGAEPAADSASAVPRFSPEELADLLGQHRPTEQQAQIISSPLTPRLVVAGAGSGKTATMADRVVWLVANGLLRPDEILGVTFTRKAAGELSARVRAHLAKLARAARQHGLELAPEALEAEAMEPTVSTYHSFANTVVQDHGLRIGIERDAVLLGAAQSWQLASAVVEAYDGEIWDGFPAKSTLVGAVMKLAAECAEHLQEPEDVEVWLAKEASRLAALPLASTGGRGPGAAAAKLVSTLRSRAAVAELVVRFAEAKRRRGALDYGDLVALAARIARDVPEAGGLLRDRFRTVLLDEFQDTSHAQTVLFSKLFGNGHAVMAVGDPNQSIYGFRGASAGQLSAFPETFPEVLPDGQRKRAAVSHLTTAWRNSVSVLATANIAAEPLRSAVPYAPKAARAEVRSLDPSPVATPGRVVVARFRDELEEAAAVADQLARFGRPTEADGQSGRGRSQPTMAVLCRKRAQFAPIQRELERRGLPYEVVGLGGLLDTPEVIDVVSTLRVIADPGRSDSLMRLLAGARWRIGPADLMALADWSRHLAARRARAARVPDEELDAPGTVEEALVEGDLADAASLVEAIDRLPREDWVSGAGRSLSTVGRGRLARLRDELGTLRTLSSDDLGTLIAQVERSLLLDIELAARPGVSLHQARRNLDAFQEAAAAFLAQSASSELLAFLAWLDAAAQEESGLDMAPSEPVPGAIQLLTVHASKGLEWDAVVVAGLNHGAFPSGGNDRWTSGAEALPWPLRGDRYELPQWDSDHPDLKGCLDAEKAFAEDACQHAEREERRLAYVAFTRAKELLVVTGSAWSASRTKPAGPSVFLSELRDAAEDHGFNVLAWAEDGDLPDENPLHAEPEVAVWPYDPLEGPLDAATGMRRSLAPGRRAPLEQAAAAVLAALHNAPQADDDDGGAAAFTRTPRVARWLREADLLLAEREREVDDDGVRLPEHLSASSLVALGEDPDAVVRQLRRPVPRRPGMAARRGTAFHAWIEEYFAQSAMLDLEGLDHADEFVDEAYDLQSFVDVFRRSEWVHRSPAFVEVPIETRVGPVVVRGRVDAVFRDADGTWDLVDWKTGRAPSGKEADARAVQLAIYRLAWSRLQGVPLERVTAAFFYLADGRVVRPEKLASQEELERLIASALT</sequence>
<dbReference type="Gene3D" id="3.90.320.10">
    <property type="match status" value="1"/>
</dbReference>
<keyword evidence="4" id="KW-0227">DNA damage</keyword>
<keyword evidence="19" id="KW-1185">Reference proteome</keyword>
<dbReference type="EMBL" id="JAKZBV010000001">
    <property type="protein sequence ID" value="MCH6469582.1"/>
    <property type="molecule type" value="Genomic_DNA"/>
</dbReference>
<gene>
    <name evidence="18" type="ORF">L0M17_06165</name>
</gene>
<comment type="similarity">
    <text evidence="1">Belongs to the helicase family. UvrD subfamily.</text>
</comment>
<protein>
    <recommendedName>
        <fullName evidence="13">DNA 3'-5' helicase</fullName>
        <ecNumber evidence="13">5.6.2.4</ecNumber>
    </recommendedName>
</protein>
<evidence type="ECO:0000256" key="4">
    <source>
        <dbReference type="ARBA" id="ARBA00022763"/>
    </source>
</evidence>
<feature type="domain" description="UvrD-like helicase C-terminal" evidence="17">
    <location>
        <begin position="392"/>
        <end position="719"/>
    </location>
</feature>
<dbReference type="InterPro" id="IPR014017">
    <property type="entry name" value="DNA_helicase_UvrD-like_C"/>
</dbReference>
<evidence type="ECO:0000256" key="7">
    <source>
        <dbReference type="ARBA" id="ARBA00022839"/>
    </source>
</evidence>
<dbReference type="Gene3D" id="3.40.50.300">
    <property type="entry name" value="P-loop containing nucleotide triphosphate hydrolases"/>
    <property type="match status" value="3"/>
</dbReference>
<evidence type="ECO:0000256" key="11">
    <source>
        <dbReference type="ARBA" id="ARBA00023235"/>
    </source>
</evidence>
<dbReference type="PROSITE" id="PS51217">
    <property type="entry name" value="UVRD_HELICASE_CTER"/>
    <property type="match status" value="1"/>
</dbReference>
<dbReference type="RefSeq" id="WP_241052929.1">
    <property type="nucleotide sequence ID" value="NZ_JAKZBV010000001.1"/>
</dbReference>
<dbReference type="SUPFAM" id="SSF52540">
    <property type="entry name" value="P-loop containing nucleoside triphosphate hydrolases"/>
    <property type="match status" value="1"/>
</dbReference>
<dbReference type="Gene3D" id="1.10.10.160">
    <property type="match status" value="1"/>
</dbReference>
<comment type="caution">
    <text evidence="18">The sequence shown here is derived from an EMBL/GenBank/DDBJ whole genome shotgun (WGS) entry which is preliminary data.</text>
</comment>
<dbReference type="InterPro" id="IPR000212">
    <property type="entry name" value="DNA_helicase_UvrD/REP"/>
</dbReference>
<keyword evidence="6 15" id="KW-0347">Helicase</keyword>
<evidence type="ECO:0000256" key="10">
    <source>
        <dbReference type="ARBA" id="ARBA00023204"/>
    </source>
</evidence>
<evidence type="ECO:0000256" key="12">
    <source>
        <dbReference type="ARBA" id="ARBA00034617"/>
    </source>
</evidence>
<evidence type="ECO:0000259" key="16">
    <source>
        <dbReference type="PROSITE" id="PS51198"/>
    </source>
</evidence>
<dbReference type="CDD" id="cd17932">
    <property type="entry name" value="DEXQc_UvrD"/>
    <property type="match status" value="1"/>
</dbReference>
<evidence type="ECO:0000256" key="14">
    <source>
        <dbReference type="ARBA" id="ARBA00048988"/>
    </source>
</evidence>
<dbReference type="Pfam" id="PF13361">
    <property type="entry name" value="UvrD_C"/>
    <property type="match status" value="2"/>
</dbReference>
<dbReference type="InterPro" id="IPR011335">
    <property type="entry name" value="Restrct_endonuc-II-like"/>
</dbReference>
<evidence type="ECO:0000256" key="15">
    <source>
        <dbReference type="PROSITE-ProRule" id="PRU00560"/>
    </source>
</evidence>
<dbReference type="InterPro" id="IPR027417">
    <property type="entry name" value="P-loop_NTPase"/>
</dbReference>
<keyword evidence="3 15" id="KW-0547">Nucleotide-binding</keyword>
<name>A0ABS9TYR1_9MICC</name>
<keyword evidence="7" id="KW-0269">Exonuclease</keyword>
<proteinExistence type="inferred from homology"/>
<keyword evidence="11" id="KW-0413">Isomerase</keyword>
<dbReference type="Pfam" id="PF00580">
    <property type="entry name" value="UvrD-helicase"/>
    <property type="match status" value="1"/>
</dbReference>
<organism evidence="18 19">
    <name type="scientific">Sinomonas terrae</name>
    <dbReference type="NCBI Taxonomy" id="2908838"/>
    <lineage>
        <taxon>Bacteria</taxon>
        <taxon>Bacillati</taxon>
        <taxon>Actinomycetota</taxon>
        <taxon>Actinomycetes</taxon>
        <taxon>Micrococcales</taxon>
        <taxon>Micrococcaceae</taxon>
        <taxon>Sinomonas</taxon>
    </lineage>
</organism>
<dbReference type="SUPFAM" id="SSF52980">
    <property type="entry name" value="Restriction endonuclease-like"/>
    <property type="match status" value="1"/>
</dbReference>
<evidence type="ECO:0000256" key="1">
    <source>
        <dbReference type="ARBA" id="ARBA00009922"/>
    </source>
</evidence>
<dbReference type="EC" id="5.6.2.4" evidence="13"/>
<keyword evidence="8 15" id="KW-0067">ATP-binding</keyword>
<dbReference type="InterPro" id="IPR013986">
    <property type="entry name" value="DExx_box_DNA_helicase_dom_sf"/>
</dbReference>
<dbReference type="GO" id="GO:0004386">
    <property type="term" value="F:helicase activity"/>
    <property type="evidence" value="ECO:0007669"/>
    <property type="project" value="UniProtKB-KW"/>
</dbReference>
<keyword evidence="5 15" id="KW-0378">Hydrolase</keyword>
<evidence type="ECO:0000256" key="6">
    <source>
        <dbReference type="ARBA" id="ARBA00022806"/>
    </source>
</evidence>
<feature type="domain" description="UvrD-like helicase ATP-binding" evidence="16">
    <location>
        <begin position="38"/>
        <end position="380"/>
    </location>
</feature>
<evidence type="ECO:0000313" key="18">
    <source>
        <dbReference type="EMBL" id="MCH6469582.1"/>
    </source>
</evidence>
<comment type="catalytic activity">
    <reaction evidence="14">
        <text>ATP + H2O = ADP + phosphate + H(+)</text>
        <dbReference type="Rhea" id="RHEA:13065"/>
        <dbReference type="ChEBI" id="CHEBI:15377"/>
        <dbReference type="ChEBI" id="CHEBI:15378"/>
        <dbReference type="ChEBI" id="CHEBI:30616"/>
        <dbReference type="ChEBI" id="CHEBI:43474"/>
        <dbReference type="ChEBI" id="CHEBI:456216"/>
        <dbReference type="EC" id="5.6.2.4"/>
    </reaction>
</comment>
<dbReference type="PROSITE" id="PS51198">
    <property type="entry name" value="UVRD_HELICASE_ATP_BIND"/>
    <property type="match status" value="1"/>
</dbReference>
<dbReference type="Proteomes" id="UP001202922">
    <property type="component" value="Unassembled WGS sequence"/>
</dbReference>
<evidence type="ECO:0000256" key="5">
    <source>
        <dbReference type="ARBA" id="ARBA00022801"/>
    </source>
</evidence>
<evidence type="ECO:0000256" key="3">
    <source>
        <dbReference type="ARBA" id="ARBA00022741"/>
    </source>
</evidence>
<evidence type="ECO:0000256" key="2">
    <source>
        <dbReference type="ARBA" id="ARBA00022722"/>
    </source>
</evidence>
<dbReference type="InterPro" id="IPR014016">
    <property type="entry name" value="UvrD-like_ATP-bd"/>
</dbReference>
<dbReference type="Gene3D" id="1.10.486.10">
    <property type="entry name" value="PCRA, domain 4"/>
    <property type="match status" value="1"/>
</dbReference>
<evidence type="ECO:0000256" key="13">
    <source>
        <dbReference type="ARBA" id="ARBA00034808"/>
    </source>
</evidence>
<dbReference type="PANTHER" id="PTHR11070:SF55">
    <property type="entry name" value="DNA 3'-5' HELICASE"/>
    <property type="match status" value="1"/>
</dbReference>
<evidence type="ECO:0000256" key="9">
    <source>
        <dbReference type="ARBA" id="ARBA00023125"/>
    </source>
</evidence>
<keyword evidence="9" id="KW-0238">DNA-binding</keyword>
<dbReference type="PANTHER" id="PTHR11070">
    <property type="entry name" value="UVRD / RECB / PCRA DNA HELICASE FAMILY MEMBER"/>
    <property type="match status" value="1"/>
</dbReference>
<accession>A0ABS9TYR1</accession>
<feature type="binding site" evidence="15">
    <location>
        <begin position="59"/>
        <end position="66"/>
    </location>
    <ligand>
        <name>ATP</name>
        <dbReference type="ChEBI" id="CHEBI:30616"/>
    </ligand>
</feature>
<reference evidence="18 19" key="1">
    <citation type="submission" date="2022-03" db="EMBL/GenBank/DDBJ databases">
        <title>Sinomonas sp. isolated from a soil.</title>
        <authorList>
            <person name="Han J."/>
            <person name="Kim D.-U."/>
        </authorList>
    </citation>
    <scope>NUCLEOTIDE SEQUENCE [LARGE SCALE GENOMIC DNA]</scope>
    <source>
        <strain evidence="18 19">5-5</strain>
    </source>
</reference>
<dbReference type="InterPro" id="IPR011604">
    <property type="entry name" value="PDDEXK-like_dom_sf"/>
</dbReference>
<evidence type="ECO:0000313" key="19">
    <source>
        <dbReference type="Proteomes" id="UP001202922"/>
    </source>
</evidence>
<keyword evidence="10" id="KW-0234">DNA repair</keyword>
<comment type="catalytic activity">
    <reaction evidence="12">
        <text>Couples ATP hydrolysis with the unwinding of duplex DNA by translocating in the 3'-5' direction.</text>
        <dbReference type="EC" id="5.6.2.4"/>
    </reaction>
</comment>
<dbReference type="Pfam" id="PF12705">
    <property type="entry name" value="PDDEXK_1"/>
    <property type="match status" value="1"/>
</dbReference>
<keyword evidence="2" id="KW-0540">Nuclease</keyword>